<dbReference type="InterPro" id="IPR038731">
    <property type="entry name" value="RgtA/B/C-like"/>
</dbReference>
<comment type="subcellular location">
    <subcellularLocation>
        <location evidence="1">Cell membrane</location>
        <topology evidence="1">Multi-pass membrane protein</topology>
    </subcellularLocation>
</comment>
<evidence type="ECO:0000313" key="11">
    <source>
        <dbReference type="Proteomes" id="UP001138997"/>
    </source>
</evidence>
<evidence type="ECO:0000256" key="2">
    <source>
        <dbReference type="ARBA" id="ARBA00022475"/>
    </source>
</evidence>
<evidence type="ECO:0000256" key="3">
    <source>
        <dbReference type="ARBA" id="ARBA00022676"/>
    </source>
</evidence>
<feature type="transmembrane region" description="Helical" evidence="8">
    <location>
        <begin position="287"/>
        <end position="303"/>
    </location>
</feature>
<dbReference type="GO" id="GO:0005886">
    <property type="term" value="C:plasma membrane"/>
    <property type="evidence" value="ECO:0007669"/>
    <property type="project" value="UniProtKB-SubCell"/>
</dbReference>
<evidence type="ECO:0000256" key="4">
    <source>
        <dbReference type="ARBA" id="ARBA00022679"/>
    </source>
</evidence>
<evidence type="ECO:0000313" key="10">
    <source>
        <dbReference type="EMBL" id="MCD5312604.1"/>
    </source>
</evidence>
<feature type="transmembrane region" description="Helical" evidence="8">
    <location>
        <begin position="203"/>
        <end position="231"/>
    </location>
</feature>
<name>A0A9X1NFH1_9ACTN</name>
<gene>
    <name evidence="10" type="ORF">LR394_16985</name>
</gene>
<keyword evidence="2" id="KW-1003">Cell membrane</keyword>
<dbReference type="GO" id="GO:0009103">
    <property type="term" value="P:lipopolysaccharide biosynthetic process"/>
    <property type="evidence" value="ECO:0007669"/>
    <property type="project" value="UniProtKB-ARBA"/>
</dbReference>
<comment type="caution">
    <text evidence="10">The sequence shown here is derived from an EMBL/GenBank/DDBJ whole genome shotgun (WGS) entry which is preliminary data.</text>
</comment>
<feature type="transmembrane region" description="Helical" evidence="8">
    <location>
        <begin position="174"/>
        <end position="191"/>
    </location>
</feature>
<dbReference type="GO" id="GO:0010041">
    <property type="term" value="P:response to iron(III) ion"/>
    <property type="evidence" value="ECO:0007669"/>
    <property type="project" value="TreeGrafter"/>
</dbReference>
<accession>A0A9X1NFH1</accession>
<keyword evidence="4 10" id="KW-0808">Transferase</keyword>
<feature type="transmembrane region" description="Helical" evidence="8">
    <location>
        <begin position="310"/>
        <end position="328"/>
    </location>
</feature>
<keyword evidence="6 8" id="KW-1133">Transmembrane helix</keyword>
<dbReference type="PANTHER" id="PTHR33908:SF3">
    <property type="entry name" value="UNDECAPRENYL PHOSPHATE-ALPHA-4-AMINO-4-DEOXY-L-ARABINOSE ARABINOSYL TRANSFERASE"/>
    <property type="match status" value="1"/>
</dbReference>
<dbReference type="AlphaFoldDB" id="A0A9X1NFH1"/>
<keyword evidence="5 8" id="KW-0812">Transmembrane</keyword>
<sequence length="527" mass="57509">MTQTTGREPDGTLPSGLQRAAIETAAPERATRPGVLETFEQRAHDLLSRRWAAEGLVAVVCAVVFSWWVNRPSPWWDEAVTRDVISRPTSEILDLTAHVDLVHAAYYLLVHGLVGPTESFVAIRLLSVVAATATGVLLVRLGRELGSGRVGLAAGLLWVIAPLASRYAQEARPYAMVALLATAATLALVRVCRKPWLRTRWAVYIACLAGLGLLNVIGLTILASHLCYVLATSAPRVRLRWYLAAGSAVTLLSPLLYFSSTQSGQVAWLPVPALERLSGFFEAQYETTWLVVGLLVLAFAGLGRGTHNPALALGLTWAVLPPVILWTISQVHPLYDWRYVFFTVPGTALALASLATLLRVRLLLVMLLALAIGGYHLQTVYRWEKTGHHENLRGVAQAIEEGAQPDDAVIFLPASRRVVKLAYPEAFGQVDDVALAKNGEQSDTLFGVEDSVEDIKKALRKRTRVWVVTSNVRLGETAVEPEQDKERLLYDSFRVTGVEDLGNYQVQLYERSPKEAAGIVATGAASS</sequence>
<dbReference type="PANTHER" id="PTHR33908">
    <property type="entry name" value="MANNOSYLTRANSFERASE YKCB-RELATED"/>
    <property type="match status" value="1"/>
</dbReference>
<organism evidence="10 11">
    <name type="scientific">Kineosporia babensis</name>
    <dbReference type="NCBI Taxonomy" id="499548"/>
    <lineage>
        <taxon>Bacteria</taxon>
        <taxon>Bacillati</taxon>
        <taxon>Actinomycetota</taxon>
        <taxon>Actinomycetes</taxon>
        <taxon>Kineosporiales</taxon>
        <taxon>Kineosporiaceae</taxon>
        <taxon>Kineosporia</taxon>
    </lineage>
</organism>
<feature type="transmembrane region" description="Helical" evidence="8">
    <location>
        <begin position="150"/>
        <end position="168"/>
    </location>
</feature>
<evidence type="ECO:0000256" key="8">
    <source>
        <dbReference type="SAM" id="Phobius"/>
    </source>
</evidence>
<dbReference type="Proteomes" id="UP001138997">
    <property type="component" value="Unassembled WGS sequence"/>
</dbReference>
<reference evidence="10" key="1">
    <citation type="submission" date="2021-11" db="EMBL/GenBank/DDBJ databases">
        <title>Streptomyces corallinus and Kineosporia corallina sp. nov., two new coral-derived marine actinobacteria.</title>
        <authorList>
            <person name="Buangrab K."/>
            <person name="Sutthacheep M."/>
            <person name="Yeemin T."/>
            <person name="Harunari E."/>
            <person name="Igarashi Y."/>
            <person name="Sripreechasak P."/>
            <person name="Kanchanasin P."/>
            <person name="Tanasupawat S."/>
            <person name="Phongsopitanun W."/>
        </authorList>
    </citation>
    <scope>NUCLEOTIDE SEQUENCE</scope>
    <source>
        <strain evidence="10">JCM 31032</strain>
    </source>
</reference>
<proteinExistence type="predicted"/>
<dbReference type="RefSeq" id="WP_231442990.1">
    <property type="nucleotide sequence ID" value="NZ_JAJOMB010000008.1"/>
</dbReference>
<keyword evidence="7 8" id="KW-0472">Membrane</keyword>
<dbReference type="EMBL" id="JAJOMB010000008">
    <property type="protein sequence ID" value="MCD5312604.1"/>
    <property type="molecule type" value="Genomic_DNA"/>
</dbReference>
<evidence type="ECO:0000256" key="5">
    <source>
        <dbReference type="ARBA" id="ARBA00022692"/>
    </source>
</evidence>
<evidence type="ECO:0000256" key="6">
    <source>
        <dbReference type="ARBA" id="ARBA00022989"/>
    </source>
</evidence>
<feature type="transmembrane region" description="Helical" evidence="8">
    <location>
        <begin position="348"/>
        <end position="375"/>
    </location>
</feature>
<evidence type="ECO:0000256" key="7">
    <source>
        <dbReference type="ARBA" id="ARBA00023136"/>
    </source>
</evidence>
<feature type="transmembrane region" description="Helical" evidence="8">
    <location>
        <begin position="51"/>
        <end position="69"/>
    </location>
</feature>
<dbReference type="EC" id="2.4.-.-" evidence="10"/>
<dbReference type="GO" id="GO:0016763">
    <property type="term" value="F:pentosyltransferase activity"/>
    <property type="evidence" value="ECO:0007669"/>
    <property type="project" value="TreeGrafter"/>
</dbReference>
<evidence type="ECO:0000259" key="9">
    <source>
        <dbReference type="Pfam" id="PF13231"/>
    </source>
</evidence>
<dbReference type="Pfam" id="PF13231">
    <property type="entry name" value="PMT_2"/>
    <property type="match status" value="1"/>
</dbReference>
<keyword evidence="3 10" id="KW-0328">Glycosyltransferase</keyword>
<keyword evidence="11" id="KW-1185">Reference proteome</keyword>
<feature type="transmembrane region" description="Helical" evidence="8">
    <location>
        <begin position="119"/>
        <end position="138"/>
    </location>
</feature>
<dbReference type="InterPro" id="IPR050297">
    <property type="entry name" value="LipidA_mod_glycosyltrf_83"/>
</dbReference>
<evidence type="ECO:0000256" key="1">
    <source>
        <dbReference type="ARBA" id="ARBA00004651"/>
    </source>
</evidence>
<feature type="domain" description="Glycosyltransferase RgtA/B/C/D-like" evidence="9">
    <location>
        <begin position="118"/>
        <end position="257"/>
    </location>
</feature>
<protein>
    <submittedName>
        <fullName evidence="10">Glycosyltransferase family 39 protein</fullName>
        <ecNumber evidence="10">2.4.-.-</ecNumber>
    </submittedName>
</protein>